<evidence type="ECO:0008006" key="5">
    <source>
        <dbReference type="Google" id="ProtNLM"/>
    </source>
</evidence>
<feature type="region of interest" description="Disordered" evidence="1">
    <location>
        <begin position="34"/>
        <end position="56"/>
    </location>
</feature>
<dbReference type="PANTHER" id="PTHR34463:SF12">
    <property type="entry name" value="GLYCINE-RICH PROTEIN"/>
    <property type="match status" value="1"/>
</dbReference>
<dbReference type="EMBL" id="SZYD01000008">
    <property type="protein sequence ID" value="KAD5508919.1"/>
    <property type="molecule type" value="Genomic_DNA"/>
</dbReference>
<gene>
    <name evidence="3" type="ORF">E3N88_16622</name>
</gene>
<accession>A0A5N6NZA7</accession>
<feature type="signal peptide" evidence="2">
    <location>
        <begin position="1"/>
        <end position="26"/>
    </location>
</feature>
<reference evidence="3 4" key="1">
    <citation type="submission" date="2019-05" db="EMBL/GenBank/DDBJ databases">
        <title>Mikania micrantha, genome provides insights into the molecular mechanism of rapid growth.</title>
        <authorList>
            <person name="Liu B."/>
        </authorList>
    </citation>
    <scope>NUCLEOTIDE SEQUENCE [LARGE SCALE GENOMIC DNA]</scope>
    <source>
        <strain evidence="3">NLD-2019</strain>
        <tissue evidence="3">Leaf</tissue>
    </source>
</reference>
<dbReference type="Proteomes" id="UP000326396">
    <property type="component" value="Linkage Group LG16"/>
</dbReference>
<evidence type="ECO:0000256" key="2">
    <source>
        <dbReference type="SAM" id="SignalP"/>
    </source>
</evidence>
<evidence type="ECO:0000313" key="3">
    <source>
        <dbReference type="EMBL" id="KAD5508919.1"/>
    </source>
</evidence>
<protein>
    <recommendedName>
        <fullName evidence="5">Glycine-rich protein</fullName>
    </recommendedName>
</protein>
<proteinExistence type="predicted"/>
<dbReference type="AlphaFoldDB" id="A0A5N6NZA7"/>
<organism evidence="3 4">
    <name type="scientific">Mikania micrantha</name>
    <name type="common">bitter vine</name>
    <dbReference type="NCBI Taxonomy" id="192012"/>
    <lineage>
        <taxon>Eukaryota</taxon>
        <taxon>Viridiplantae</taxon>
        <taxon>Streptophyta</taxon>
        <taxon>Embryophyta</taxon>
        <taxon>Tracheophyta</taxon>
        <taxon>Spermatophyta</taxon>
        <taxon>Magnoliopsida</taxon>
        <taxon>eudicotyledons</taxon>
        <taxon>Gunneridae</taxon>
        <taxon>Pentapetalae</taxon>
        <taxon>asterids</taxon>
        <taxon>campanulids</taxon>
        <taxon>Asterales</taxon>
        <taxon>Asteraceae</taxon>
        <taxon>Asteroideae</taxon>
        <taxon>Heliantheae alliance</taxon>
        <taxon>Eupatorieae</taxon>
        <taxon>Mikania</taxon>
    </lineage>
</organism>
<comment type="caution">
    <text evidence="3">The sequence shown here is derived from an EMBL/GenBank/DDBJ whole genome shotgun (WGS) entry which is preliminary data.</text>
</comment>
<feature type="chain" id="PRO_5024381850" description="Glycine-rich protein" evidence="2">
    <location>
        <begin position="27"/>
        <end position="94"/>
    </location>
</feature>
<keyword evidence="4" id="KW-1185">Reference proteome</keyword>
<evidence type="ECO:0000313" key="4">
    <source>
        <dbReference type="Proteomes" id="UP000326396"/>
    </source>
</evidence>
<dbReference type="OrthoDB" id="1744289at2759"/>
<name>A0A5N6NZA7_9ASTR</name>
<dbReference type="PANTHER" id="PTHR34463">
    <property type="entry name" value="GLYCINE-RICH PROTEIN"/>
    <property type="match status" value="1"/>
</dbReference>
<sequence length="94" mass="9377">MMMMKSYFVAFCVCSVLVLFAQTNDARNIPAEGITISDKTPTTGEMATATAPSDGPAGVEDKKNFIAYGGVGGFAGVGGVTVKGGGIGGGIVVP</sequence>
<keyword evidence="2" id="KW-0732">Signal</keyword>
<evidence type="ECO:0000256" key="1">
    <source>
        <dbReference type="SAM" id="MobiDB-lite"/>
    </source>
</evidence>